<evidence type="ECO:0000259" key="5">
    <source>
        <dbReference type="Pfam" id="PF08531"/>
    </source>
</evidence>
<evidence type="ECO:0000259" key="4">
    <source>
        <dbReference type="Pfam" id="PF05592"/>
    </source>
</evidence>
<dbReference type="Gene3D" id="1.50.10.10">
    <property type="match status" value="1"/>
</dbReference>
<dbReference type="Gene3D" id="2.60.420.10">
    <property type="entry name" value="Maltose phosphorylase, domain 3"/>
    <property type="match status" value="1"/>
</dbReference>
<comment type="catalytic activity">
    <reaction evidence="1">
        <text>Hydrolysis of terminal non-reducing alpha-L-rhamnose residues in alpha-L-rhamnosides.</text>
        <dbReference type="EC" id="3.2.1.40"/>
    </reaction>
</comment>
<protein>
    <recommendedName>
        <fullName evidence="2">alpha-L-rhamnosidase</fullName>
        <ecNumber evidence="2">3.2.1.40</ecNumber>
    </recommendedName>
</protein>
<dbReference type="Gene3D" id="2.60.120.260">
    <property type="entry name" value="Galactose-binding domain-like"/>
    <property type="match status" value="2"/>
</dbReference>
<dbReference type="GO" id="GO:0005975">
    <property type="term" value="P:carbohydrate metabolic process"/>
    <property type="evidence" value="ECO:0007669"/>
    <property type="project" value="InterPro"/>
</dbReference>
<dbReference type="Gene3D" id="2.60.40.10">
    <property type="entry name" value="Immunoglobulins"/>
    <property type="match status" value="1"/>
</dbReference>
<evidence type="ECO:0000313" key="8">
    <source>
        <dbReference type="EMBL" id="MBB5067334.1"/>
    </source>
</evidence>
<dbReference type="PANTHER" id="PTHR33307:SF6">
    <property type="entry name" value="ALPHA-RHAMNOSIDASE (EUROFUNG)-RELATED"/>
    <property type="match status" value="1"/>
</dbReference>
<dbReference type="Pfam" id="PF17390">
    <property type="entry name" value="Bac_rhamnosid_C"/>
    <property type="match status" value="1"/>
</dbReference>
<dbReference type="Pfam" id="PF17389">
    <property type="entry name" value="Bac_rhamnosid6H"/>
    <property type="match status" value="1"/>
</dbReference>
<dbReference type="PIRSF" id="PIRSF010631">
    <property type="entry name" value="A-rhamnsds"/>
    <property type="match status" value="1"/>
</dbReference>
<sequence>MSPGGTAAAGPGIRVTGTGVEHAAEPLGLDVPRPRLSWHLGSDARDQVQSAYRLLVATSADLLREGSADVWDSGEVPAGDSLLVEYGGPPLRPRTRYWWSVRVWDAQGTASPYGEPAWWETGLQDAANWTARWIRPPDGGTAQLRKDFHVAAPVVRARLYATALGVYEPELNGHRVGDHRLAPGWTDYRVRVQYQTYDVTELVRDGDNVLGAHLGPGWYAGHVGMFGPGQYGDRPLLRAQLELDHADGSRSTVGTDDGWRTTTGAIRSSDLLMGEEQDARAATPGWSSPGYDASSWTAVEVDDGIAVAPVAQADPPVRATEQLPAVNRTEPAPGTFVYDLGQNIVGVVRLHVDAAAGTEVRVRHAEVLNPDGTAYTDNLREATATDTYVLAGGAAVLEPKFTFHGFRYVEVTGAAPEPADVVGLVLHSDLPQTMSLSTDQPMLDRLQRNITWGQRGNFLSIPTDTPARDERLGWTGDINVFCGTAAYVAGSAGFLAKWTTDLRDAQSADGAFPDVAPAVGDLGAGTAGWGDAGVTVPWLLYERFGDRRALAENYPAMLRWLDHLTATSDGDLRPADGARYGDWLNVDEETRRDLIATAWVGYAARAAAQAADALGETADAQRHRDHHGRVREAFQRAYLDETGRLRDDAAAGRGDTQTGYVLALSFDLVPAELRAAGADRLVSLIEQRGGHLATGFLGTPYLLPVLTDTGHLDTAYRLLEQREFPSWGYQIDRGATTMWERWDSIRPDGEFNDPSMNSFNHYAYGSVGEWMYRTIAGIEPLDPGFRRVLVRPRPGGGVRRAAARFSGPYGEIATRWSRVDGGYRLEAEVPVNTTAEVHVPIAVRADPNASFIRRDAEYDVYEIGSGKWEFTS</sequence>
<keyword evidence="9" id="KW-1185">Reference proteome</keyword>
<feature type="domain" description="Bacterial alpha-L-rhamnosidase N-terminal" evidence="5">
    <location>
        <begin position="154"/>
        <end position="321"/>
    </location>
</feature>
<evidence type="ECO:0000313" key="9">
    <source>
        <dbReference type="Proteomes" id="UP000580474"/>
    </source>
</evidence>
<keyword evidence="3 8" id="KW-0378">Hydrolase</keyword>
<gene>
    <name evidence="8" type="ORF">BJ969_000422</name>
</gene>
<feature type="domain" description="Alpha-L-rhamnosidase concanavalin-like" evidence="4">
    <location>
        <begin position="332"/>
        <end position="427"/>
    </location>
</feature>
<dbReference type="AlphaFoldDB" id="A0A840N6Q5"/>
<feature type="domain" description="Alpha-L-rhamnosidase C-terminal" evidence="7">
    <location>
        <begin position="777"/>
        <end position="842"/>
    </location>
</feature>
<dbReference type="EC" id="3.2.1.40" evidence="2"/>
<dbReference type="InterPro" id="IPR016007">
    <property type="entry name" value="Alpha_rhamnosid"/>
</dbReference>
<evidence type="ECO:0000256" key="1">
    <source>
        <dbReference type="ARBA" id="ARBA00001445"/>
    </source>
</evidence>
<proteinExistence type="predicted"/>
<keyword evidence="8" id="KW-0326">Glycosidase</keyword>
<dbReference type="PANTHER" id="PTHR33307">
    <property type="entry name" value="ALPHA-RHAMNOSIDASE (EUROFUNG)"/>
    <property type="match status" value="1"/>
</dbReference>
<reference evidence="8 9" key="1">
    <citation type="submission" date="2020-08" db="EMBL/GenBank/DDBJ databases">
        <title>Sequencing the genomes of 1000 actinobacteria strains.</title>
        <authorList>
            <person name="Klenk H.-P."/>
        </authorList>
    </citation>
    <scope>NUCLEOTIDE SEQUENCE [LARGE SCALE GENOMIC DNA]</scope>
    <source>
        <strain evidence="8 9">DSM 45582</strain>
    </source>
</reference>
<dbReference type="Proteomes" id="UP000580474">
    <property type="component" value="Unassembled WGS sequence"/>
</dbReference>
<dbReference type="InterPro" id="IPR035398">
    <property type="entry name" value="Bac_rhamnosid_C"/>
</dbReference>
<dbReference type="SUPFAM" id="SSF48208">
    <property type="entry name" value="Six-hairpin glycosidases"/>
    <property type="match status" value="1"/>
</dbReference>
<dbReference type="InterPro" id="IPR035396">
    <property type="entry name" value="Bac_rhamnosid6H"/>
</dbReference>
<dbReference type="RefSeq" id="WP_184476780.1">
    <property type="nucleotide sequence ID" value="NZ_JACHIV010000001.1"/>
</dbReference>
<name>A0A840N6Q5_9PSEU</name>
<evidence type="ECO:0000256" key="3">
    <source>
        <dbReference type="ARBA" id="ARBA00022801"/>
    </source>
</evidence>
<dbReference type="Pfam" id="PF25788">
    <property type="entry name" value="Ig_Rha78A_N"/>
    <property type="match status" value="1"/>
</dbReference>
<dbReference type="InterPro" id="IPR013783">
    <property type="entry name" value="Ig-like_fold"/>
</dbReference>
<organism evidence="8 9">
    <name type="scientific">Saccharopolyspora gloriosae</name>
    <dbReference type="NCBI Taxonomy" id="455344"/>
    <lineage>
        <taxon>Bacteria</taxon>
        <taxon>Bacillati</taxon>
        <taxon>Actinomycetota</taxon>
        <taxon>Actinomycetes</taxon>
        <taxon>Pseudonocardiales</taxon>
        <taxon>Pseudonocardiaceae</taxon>
        <taxon>Saccharopolyspora</taxon>
    </lineage>
</organism>
<dbReference type="Pfam" id="PF05592">
    <property type="entry name" value="Bac_rhamnosid"/>
    <property type="match status" value="1"/>
</dbReference>
<evidence type="ECO:0000259" key="7">
    <source>
        <dbReference type="Pfam" id="PF17390"/>
    </source>
</evidence>
<dbReference type="EMBL" id="JACHIV010000001">
    <property type="protein sequence ID" value="MBB5067334.1"/>
    <property type="molecule type" value="Genomic_DNA"/>
</dbReference>
<dbReference type="Pfam" id="PF08531">
    <property type="entry name" value="Bac_rhamnosid_N"/>
    <property type="match status" value="1"/>
</dbReference>
<feature type="domain" description="Alpha-L-rhamnosidase six-hairpin glycosidase" evidence="6">
    <location>
        <begin position="432"/>
        <end position="775"/>
    </location>
</feature>
<accession>A0A840N6Q5</accession>
<dbReference type="InterPro" id="IPR013737">
    <property type="entry name" value="Bac_rhamnosid_N"/>
</dbReference>
<dbReference type="InterPro" id="IPR012341">
    <property type="entry name" value="6hp_glycosidase-like_sf"/>
</dbReference>
<dbReference type="InterPro" id="IPR008928">
    <property type="entry name" value="6-hairpin_glycosidase_sf"/>
</dbReference>
<dbReference type="GO" id="GO:0030596">
    <property type="term" value="F:alpha-L-rhamnosidase activity"/>
    <property type="evidence" value="ECO:0007669"/>
    <property type="project" value="UniProtKB-EC"/>
</dbReference>
<comment type="caution">
    <text evidence="8">The sequence shown here is derived from an EMBL/GenBank/DDBJ whole genome shotgun (WGS) entry which is preliminary data.</text>
</comment>
<dbReference type="InterPro" id="IPR008902">
    <property type="entry name" value="Rhamnosid_concanavalin"/>
</dbReference>
<evidence type="ECO:0000256" key="2">
    <source>
        <dbReference type="ARBA" id="ARBA00012652"/>
    </source>
</evidence>
<evidence type="ECO:0000259" key="6">
    <source>
        <dbReference type="Pfam" id="PF17389"/>
    </source>
</evidence>